<dbReference type="Proteomes" id="UP000721844">
    <property type="component" value="Unassembled WGS sequence"/>
</dbReference>
<comment type="similarity">
    <text evidence="2">Belongs to the bacterial solute-binding protein 5 family.</text>
</comment>
<protein>
    <submittedName>
        <fullName evidence="6">ABC transporter substrate-binding protein</fullName>
    </submittedName>
</protein>
<gene>
    <name evidence="6" type="ORF">ACELLULO517_21565</name>
</gene>
<evidence type="ECO:0000256" key="1">
    <source>
        <dbReference type="ARBA" id="ARBA00004418"/>
    </source>
</evidence>
<dbReference type="InterPro" id="IPR006311">
    <property type="entry name" value="TAT_signal"/>
</dbReference>
<accession>A0A963Z568</accession>
<dbReference type="RefSeq" id="WP_227309501.1">
    <property type="nucleotide sequence ID" value="NZ_JAESVA010000009.1"/>
</dbReference>
<sequence>MAKTPFPDAIRRQASDIQNHILDEYVARRLDRRQFLRHASIMGMIPLLGGLPILGASAARAADAAPGGDIRVALTTPAGAVDPVTSADAAGATLLQQSGEFLVMDDPDLTLRPALATAWSANADATIWTFTLRRNVTFHSGKAFTADDVVATMDRLADPKVASNALSVFQGVLSKGNTHRVDDYTVAFHLDAPNGNFPYYVSSDNYNAIILPASYAGGYEKTFDGTGPFKLDRYTPKVGASFVRSDAYWGPKALPDRVDFTFYDDQQSQILAMQAGGVDVVAQFSVQGGQALLNNPAVSVIALRSSAHNQVHMRCDMDPFKDKRVRRAMALTLNRTGLVKGLFRGESDIGNDSPFAPVFPSTNPSIPQRQQDLNEAKQLLEAAGVKPGTEVNLTTEQFIEIPGYAVLLQDWAKAIGIKINLKIETQSAYYGNATFGQSDWLDVQMGITDYAHRGVPNVLLAAPLLSNGAWNAAHFKNPDYDRLVGQFVGAVDLQTQRDISGKIETLLLDETPIIFGYFYKFLTATSTKLAGVRSAATSQLFLDRAHFV</sequence>
<dbReference type="GO" id="GO:0043190">
    <property type="term" value="C:ATP-binding cassette (ABC) transporter complex"/>
    <property type="evidence" value="ECO:0007669"/>
    <property type="project" value="InterPro"/>
</dbReference>
<dbReference type="EMBL" id="JAESVA010000009">
    <property type="protein sequence ID" value="MCB8882849.1"/>
    <property type="molecule type" value="Genomic_DNA"/>
</dbReference>
<organism evidence="6 7">
    <name type="scientific">Acidisoma cellulosilyticum</name>
    <dbReference type="NCBI Taxonomy" id="2802395"/>
    <lineage>
        <taxon>Bacteria</taxon>
        <taxon>Pseudomonadati</taxon>
        <taxon>Pseudomonadota</taxon>
        <taxon>Alphaproteobacteria</taxon>
        <taxon>Acetobacterales</taxon>
        <taxon>Acidocellaceae</taxon>
        <taxon>Acidisoma</taxon>
    </lineage>
</organism>
<evidence type="ECO:0000256" key="4">
    <source>
        <dbReference type="ARBA" id="ARBA00022729"/>
    </source>
</evidence>
<feature type="domain" description="Solute-binding protein family 5" evidence="5">
    <location>
        <begin position="111"/>
        <end position="435"/>
    </location>
</feature>
<evidence type="ECO:0000313" key="7">
    <source>
        <dbReference type="Proteomes" id="UP000721844"/>
    </source>
</evidence>
<name>A0A963Z568_9PROT</name>
<dbReference type="InterPro" id="IPR000914">
    <property type="entry name" value="SBP_5_dom"/>
</dbReference>
<comment type="subcellular location">
    <subcellularLocation>
        <location evidence="1">Periplasm</location>
    </subcellularLocation>
</comment>
<keyword evidence="7" id="KW-1185">Reference proteome</keyword>
<comment type="caution">
    <text evidence="6">The sequence shown here is derived from an EMBL/GenBank/DDBJ whole genome shotgun (WGS) entry which is preliminary data.</text>
</comment>
<evidence type="ECO:0000256" key="2">
    <source>
        <dbReference type="ARBA" id="ARBA00005695"/>
    </source>
</evidence>
<dbReference type="InterPro" id="IPR030678">
    <property type="entry name" value="Peptide/Ni-bd"/>
</dbReference>
<dbReference type="PANTHER" id="PTHR30290">
    <property type="entry name" value="PERIPLASMIC BINDING COMPONENT OF ABC TRANSPORTER"/>
    <property type="match status" value="1"/>
</dbReference>
<dbReference type="Gene3D" id="3.40.190.10">
    <property type="entry name" value="Periplasmic binding protein-like II"/>
    <property type="match status" value="1"/>
</dbReference>
<dbReference type="GO" id="GO:1904680">
    <property type="term" value="F:peptide transmembrane transporter activity"/>
    <property type="evidence" value="ECO:0007669"/>
    <property type="project" value="TreeGrafter"/>
</dbReference>
<dbReference type="Pfam" id="PF00496">
    <property type="entry name" value="SBP_bac_5"/>
    <property type="match status" value="1"/>
</dbReference>
<evidence type="ECO:0000313" key="6">
    <source>
        <dbReference type="EMBL" id="MCB8882849.1"/>
    </source>
</evidence>
<reference evidence="6 7" key="1">
    <citation type="journal article" date="2021" name="Microorganisms">
        <title>Acidisoma silvae sp. nov. and Acidisomacellulosilytica sp. nov., Two Acidophilic Bacteria Isolated from Decaying Wood, Hydrolyzing Cellulose and Producing Poly-3-hydroxybutyrate.</title>
        <authorList>
            <person name="Mieszkin S."/>
            <person name="Pouder E."/>
            <person name="Uroz S."/>
            <person name="Simon-Colin C."/>
            <person name="Alain K."/>
        </authorList>
    </citation>
    <scope>NUCLEOTIDE SEQUENCE [LARGE SCALE GENOMIC DNA]</scope>
    <source>
        <strain evidence="6 7">HW T5.17</strain>
    </source>
</reference>
<dbReference type="SUPFAM" id="SSF53850">
    <property type="entry name" value="Periplasmic binding protein-like II"/>
    <property type="match status" value="1"/>
</dbReference>
<dbReference type="Gene3D" id="3.90.76.10">
    <property type="entry name" value="Dipeptide-binding Protein, Domain 1"/>
    <property type="match status" value="1"/>
</dbReference>
<dbReference type="PIRSF" id="PIRSF002741">
    <property type="entry name" value="MppA"/>
    <property type="match status" value="1"/>
</dbReference>
<keyword evidence="3" id="KW-0813">Transport</keyword>
<dbReference type="CDD" id="cd08503">
    <property type="entry name" value="PBP2_NikA_DppA_OppA_like_17"/>
    <property type="match status" value="1"/>
</dbReference>
<keyword evidence="4" id="KW-0732">Signal</keyword>
<dbReference type="InterPro" id="IPR039424">
    <property type="entry name" value="SBP_5"/>
</dbReference>
<evidence type="ECO:0000259" key="5">
    <source>
        <dbReference type="Pfam" id="PF00496"/>
    </source>
</evidence>
<proteinExistence type="inferred from homology"/>
<dbReference type="AlphaFoldDB" id="A0A963Z568"/>
<dbReference type="Gene3D" id="3.10.105.10">
    <property type="entry name" value="Dipeptide-binding Protein, Domain 3"/>
    <property type="match status" value="1"/>
</dbReference>
<dbReference type="GO" id="GO:0015833">
    <property type="term" value="P:peptide transport"/>
    <property type="evidence" value="ECO:0007669"/>
    <property type="project" value="TreeGrafter"/>
</dbReference>
<dbReference type="GO" id="GO:0030288">
    <property type="term" value="C:outer membrane-bounded periplasmic space"/>
    <property type="evidence" value="ECO:0007669"/>
    <property type="project" value="UniProtKB-ARBA"/>
</dbReference>
<dbReference type="PROSITE" id="PS51318">
    <property type="entry name" value="TAT"/>
    <property type="match status" value="1"/>
</dbReference>
<dbReference type="PANTHER" id="PTHR30290:SF10">
    <property type="entry name" value="PERIPLASMIC OLIGOPEPTIDE-BINDING PROTEIN-RELATED"/>
    <property type="match status" value="1"/>
</dbReference>
<evidence type="ECO:0000256" key="3">
    <source>
        <dbReference type="ARBA" id="ARBA00022448"/>
    </source>
</evidence>